<name>A0AAV0X5T8_9HEMI</name>
<protein>
    <submittedName>
        <fullName evidence="2">Uncharacterized protein</fullName>
    </submittedName>
</protein>
<gene>
    <name evidence="2" type="ORF">MEUPH1_LOCUS18601</name>
</gene>
<evidence type="ECO:0000256" key="1">
    <source>
        <dbReference type="SAM" id="MobiDB-lite"/>
    </source>
</evidence>
<dbReference type="Proteomes" id="UP001160148">
    <property type="component" value="Unassembled WGS sequence"/>
</dbReference>
<evidence type="ECO:0000313" key="3">
    <source>
        <dbReference type="Proteomes" id="UP001160148"/>
    </source>
</evidence>
<feature type="region of interest" description="Disordered" evidence="1">
    <location>
        <begin position="1"/>
        <end position="55"/>
    </location>
</feature>
<comment type="caution">
    <text evidence="2">The sequence shown here is derived from an EMBL/GenBank/DDBJ whole genome shotgun (WGS) entry which is preliminary data.</text>
</comment>
<dbReference type="AlphaFoldDB" id="A0AAV0X5T8"/>
<feature type="compositionally biased region" description="Pro residues" evidence="1">
    <location>
        <begin position="23"/>
        <end position="40"/>
    </location>
</feature>
<reference evidence="2 3" key="1">
    <citation type="submission" date="2023-01" db="EMBL/GenBank/DDBJ databases">
        <authorList>
            <person name="Whitehead M."/>
        </authorList>
    </citation>
    <scope>NUCLEOTIDE SEQUENCE [LARGE SCALE GENOMIC DNA]</scope>
</reference>
<organism evidence="2 3">
    <name type="scientific">Macrosiphum euphorbiae</name>
    <name type="common">potato aphid</name>
    <dbReference type="NCBI Taxonomy" id="13131"/>
    <lineage>
        <taxon>Eukaryota</taxon>
        <taxon>Metazoa</taxon>
        <taxon>Ecdysozoa</taxon>
        <taxon>Arthropoda</taxon>
        <taxon>Hexapoda</taxon>
        <taxon>Insecta</taxon>
        <taxon>Pterygota</taxon>
        <taxon>Neoptera</taxon>
        <taxon>Paraneoptera</taxon>
        <taxon>Hemiptera</taxon>
        <taxon>Sternorrhyncha</taxon>
        <taxon>Aphidomorpha</taxon>
        <taxon>Aphidoidea</taxon>
        <taxon>Aphididae</taxon>
        <taxon>Macrosiphini</taxon>
        <taxon>Macrosiphum</taxon>
    </lineage>
</organism>
<proteinExistence type="predicted"/>
<accession>A0AAV0X5T8</accession>
<dbReference type="EMBL" id="CARXXK010000003">
    <property type="protein sequence ID" value="CAI6363690.1"/>
    <property type="molecule type" value="Genomic_DNA"/>
</dbReference>
<sequence>MLRLTSAGAAADAVTSTSFTPAAGPPPSHPVRRQPTPPPAVTSANFGTPLPPMTTGTAAFRREPVQKQCASVRGAEEKVLKTYCRVSITEESFRSVVLKPVARRT</sequence>
<evidence type="ECO:0000313" key="2">
    <source>
        <dbReference type="EMBL" id="CAI6363690.1"/>
    </source>
</evidence>
<keyword evidence="3" id="KW-1185">Reference proteome</keyword>